<feature type="transmembrane region" description="Helical" evidence="1">
    <location>
        <begin position="5"/>
        <end position="22"/>
    </location>
</feature>
<name>A0A1W0E7A4_9MICR</name>
<organism evidence="2 3">
    <name type="scientific">Ecytonucleospora hepatopenaei</name>
    <dbReference type="NCBI Taxonomy" id="646526"/>
    <lineage>
        <taxon>Eukaryota</taxon>
        <taxon>Fungi</taxon>
        <taxon>Fungi incertae sedis</taxon>
        <taxon>Microsporidia</taxon>
        <taxon>Enterocytozoonidae</taxon>
        <taxon>Ecytonucleospora</taxon>
    </lineage>
</organism>
<proteinExistence type="predicted"/>
<keyword evidence="3" id="KW-1185">Reference proteome</keyword>
<dbReference type="VEuPathDB" id="MicrosporidiaDB:EHP00_2199"/>
<feature type="transmembrane region" description="Helical" evidence="1">
    <location>
        <begin position="42"/>
        <end position="60"/>
    </location>
</feature>
<protein>
    <submittedName>
        <fullName evidence="2">Uncharacterized protein</fullName>
    </submittedName>
</protein>
<evidence type="ECO:0000313" key="3">
    <source>
        <dbReference type="Proteomes" id="UP000192758"/>
    </source>
</evidence>
<keyword evidence="1" id="KW-1133">Transmembrane helix</keyword>
<feature type="transmembrane region" description="Helical" evidence="1">
    <location>
        <begin position="72"/>
        <end position="91"/>
    </location>
</feature>
<dbReference type="AlphaFoldDB" id="A0A1W0E7A4"/>
<gene>
    <name evidence="2" type="ORF">EHP00_2199</name>
</gene>
<dbReference type="EMBL" id="MNPJ01000014">
    <property type="protein sequence ID" value="OQS55096.1"/>
    <property type="molecule type" value="Genomic_DNA"/>
</dbReference>
<reference evidence="2 3" key="1">
    <citation type="journal article" date="2017" name="Environ. Microbiol.">
        <title>Decay of the glycolytic pathway and adaptation to intranuclear parasitism within Enterocytozoonidae microsporidia.</title>
        <authorList>
            <person name="Wiredu Boakye D."/>
            <person name="Jaroenlak P."/>
            <person name="Prachumwat A."/>
            <person name="Williams T.A."/>
            <person name="Bateman K.S."/>
            <person name="Itsathitphaisarn O."/>
            <person name="Sritunyalucksana K."/>
            <person name="Paszkiewicz K.H."/>
            <person name="Moore K.A."/>
            <person name="Stentiford G.D."/>
            <person name="Williams B.A."/>
        </authorList>
    </citation>
    <scope>NUCLEOTIDE SEQUENCE [LARGE SCALE GENOMIC DNA]</scope>
    <source>
        <strain evidence="2 3">TH1</strain>
    </source>
</reference>
<comment type="caution">
    <text evidence="2">The sequence shown here is derived from an EMBL/GenBank/DDBJ whole genome shotgun (WGS) entry which is preliminary data.</text>
</comment>
<evidence type="ECO:0000313" key="2">
    <source>
        <dbReference type="EMBL" id="OQS55096.1"/>
    </source>
</evidence>
<feature type="transmembrane region" description="Helical" evidence="1">
    <location>
        <begin position="103"/>
        <end position="121"/>
    </location>
</feature>
<accession>A0A1W0E7A4</accession>
<keyword evidence="1" id="KW-0472">Membrane</keyword>
<dbReference type="Proteomes" id="UP000192758">
    <property type="component" value="Unassembled WGS sequence"/>
</dbReference>
<sequence>MRIFIISYIIMSFMIFWFTHTVDMGENKEVYVFLKPSLLSDIFFLLLNIFVIAVFFILSIDLDKENLKQRIILLILISIIVISDFIVGTFQTVKYWNVGDYSLFYHFFRGLFFVYAFFVILQDYRSCGKGLKEFLEKINRRSFNKI</sequence>
<keyword evidence="1" id="KW-0812">Transmembrane</keyword>
<evidence type="ECO:0000256" key="1">
    <source>
        <dbReference type="SAM" id="Phobius"/>
    </source>
</evidence>